<gene>
    <name evidence="1" type="ORF">ACFFLS_02015</name>
</gene>
<proteinExistence type="predicted"/>
<evidence type="ECO:0000313" key="1">
    <source>
        <dbReference type="EMBL" id="MFC0075803.1"/>
    </source>
</evidence>
<dbReference type="RefSeq" id="WP_379685436.1">
    <property type="nucleotide sequence ID" value="NZ_JBHLYW010000002.1"/>
</dbReference>
<organism evidence="1 2">
    <name type="scientific">Flavobacterium procerum</name>
    <dbReference type="NCBI Taxonomy" id="1455569"/>
    <lineage>
        <taxon>Bacteria</taxon>
        <taxon>Pseudomonadati</taxon>
        <taxon>Bacteroidota</taxon>
        <taxon>Flavobacteriia</taxon>
        <taxon>Flavobacteriales</taxon>
        <taxon>Flavobacteriaceae</taxon>
        <taxon>Flavobacterium</taxon>
    </lineage>
</organism>
<name>A0ABV6BK38_9FLAO</name>
<protein>
    <submittedName>
        <fullName evidence="1">Uncharacterized protein</fullName>
    </submittedName>
</protein>
<sequence>MTKFFYTKFYIKLKPKLINTVNLQDIEEEQILGVLDGVTNPPLMAKEGSIREQNIY</sequence>
<comment type="caution">
    <text evidence="1">The sequence shown here is derived from an EMBL/GenBank/DDBJ whole genome shotgun (WGS) entry which is preliminary data.</text>
</comment>
<accession>A0ABV6BK38</accession>
<dbReference type="Proteomes" id="UP001589734">
    <property type="component" value="Unassembled WGS sequence"/>
</dbReference>
<keyword evidence="2" id="KW-1185">Reference proteome</keyword>
<dbReference type="EMBL" id="JBHLYW010000002">
    <property type="protein sequence ID" value="MFC0075803.1"/>
    <property type="molecule type" value="Genomic_DNA"/>
</dbReference>
<reference evidence="1 2" key="1">
    <citation type="submission" date="2024-09" db="EMBL/GenBank/DDBJ databases">
        <authorList>
            <person name="Sun Q."/>
            <person name="Mori K."/>
        </authorList>
    </citation>
    <scope>NUCLEOTIDE SEQUENCE [LARGE SCALE GENOMIC DNA]</scope>
    <source>
        <strain evidence="1 2">CGMCC 1.12926</strain>
    </source>
</reference>
<evidence type="ECO:0000313" key="2">
    <source>
        <dbReference type="Proteomes" id="UP001589734"/>
    </source>
</evidence>